<keyword evidence="2" id="KW-1185">Reference proteome</keyword>
<reference evidence="1 2" key="1">
    <citation type="submission" date="2018-06" db="EMBL/GenBank/DDBJ databases">
        <title>Genomic Encyclopedia of Type Strains, Phase IV (KMG-IV): sequencing the most valuable type-strain genomes for metagenomic binning, comparative biology and taxonomic classification.</title>
        <authorList>
            <person name="Goeker M."/>
        </authorList>
    </citation>
    <scope>NUCLEOTIDE SEQUENCE [LARGE SCALE GENOMIC DNA]</scope>
    <source>
        <strain evidence="1 2">DSM 25520</strain>
    </source>
</reference>
<dbReference type="AlphaFoldDB" id="A0A366HEE1"/>
<dbReference type="PANTHER" id="PTHR37953:SF1">
    <property type="entry name" value="UPF0127 PROTEIN MJ1496"/>
    <property type="match status" value="1"/>
</dbReference>
<sequence>MSTPFFKATGPASPVFFGPKTAIPSPAGSAFLSLGSTAAALKTALNAVAGLAAVLAVSLIPHVAGAQAMLLPTVDISVDGHAVNAEIAATEASRAHGLMNRKSLPPDHGMIFVFERTDMHCFWMKNTPLPLSIAFIDDDGTIANIADMQPFDETSHCPVRPVRYALEMAQGWFKSHSIEAPAKVSGLPKP</sequence>
<protein>
    <recommendedName>
        <fullName evidence="3">DUF192 domain-containing protein</fullName>
    </recommendedName>
</protein>
<dbReference type="RefSeq" id="WP_346724934.1">
    <property type="nucleotide sequence ID" value="NZ_JACCEU010000004.1"/>
</dbReference>
<dbReference type="Gene3D" id="2.60.120.1140">
    <property type="entry name" value="Protein of unknown function DUF192"/>
    <property type="match status" value="1"/>
</dbReference>
<dbReference type="PANTHER" id="PTHR37953">
    <property type="entry name" value="UPF0127 PROTEIN MJ1496"/>
    <property type="match status" value="1"/>
</dbReference>
<name>A0A366HEE1_9BURK</name>
<dbReference type="EMBL" id="QNRQ01000003">
    <property type="protein sequence ID" value="RBP40877.1"/>
    <property type="molecule type" value="Genomic_DNA"/>
</dbReference>
<dbReference type="Pfam" id="PF02643">
    <property type="entry name" value="DUF192"/>
    <property type="match status" value="1"/>
</dbReference>
<dbReference type="Proteomes" id="UP000253628">
    <property type="component" value="Unassembled WGS sequence"/>
</dbReference>
<accession>A0A366HEE1</accession>
<evidence type="ECO:0000313" key="2">
    <source>
        <dbReference type="Proteomes" id="UP000253628"/>
    </source>
</evidence>
<organism evidence="1 2">
    <name type="scientific">Eoetvoesiella caeni</name>
    <dbReference type="NCBI Taxonomy" id="645616"/>
    <lineage>
        <taxon>Bacteria</taxon>
        <taxon>Pseudomonadati</taxon>
        <taxon>Pseudomonadota</taxon>
        <taxon>Betaproteobacteria</taxon>
        <taxon>Burkholderiales</taxon>
        <taxon>Alcaligenaceae</taxon>
        <taxon>Eoetvoesiella</taxon>
    </lineage>
</organism>
<proteinExistence type="predicted"/>
<gene>
    <name evidence="1" type="ORF">DFR37_103219</name>
</gene>
<comment type="caution">
    <text evidence="1">The sequence shown here is derived from an EMBL/GenBank/DDBJ whole genome shotgun (WGS) entry which is preliminary data.</text>
</comment>
<evidence type="ECO:0000313" key="1">
    <source>
        <dbReference type="EMBL" id="RBP40877.1"/>
    </source>
</evidence>
<dbReference type="InterPro" id="IPR038695">
    <property type="entry name" value="Saro_0823-like_sf"/>
</dbReference>
<evidence type="ECO:0008006" key="3">
    <source>
        <dbReference type="Google" id="ProtNLM"/>
    </source>
</evidence>
<dbReference type="InterPro" id="IPR003795">
    <property type="entry name" value="DUF192"/>
</dbReference>